<evidence type="ECO:0000256" key="3">
    <source>
        <dbReference type="ARBA" id="ARBA00022692"/>
    </source>
</evidence>
<dbReference type="InterPro" id="IPR000620">
    <property type="entry name" value="EamA_dom"/>
</dbReference>
<feature type="transmembrane region" description="Helical" evidence="6">
    <location>
        <begin position="269"/>
        <end position="288"/>
    </location>
</feature>
<dbReference type="STRING" id="83767.SAMN05660652_04026"/>
<feature type="transmembrane region" description="Helical" evidence="6">
    <location>
        <begin position="236"/>
        <end position="257"/>
    </location>
</feature>
<keyword evidence="5 6" id="KW-0472">Membrane</keyword>
<accession>A0A1G8NCP4</accession>
<feature type="transmembrane region" description="Helical" evidence="6">
    <location>
        <begin position="88"/>
        <end position="109"/>
    </location>
</feature>
<dbReference type="Pfam" id="PF00892">
    <property type="entry name" value="EamA"/>
    <property type="match status" value="2"/>
</dbReference>
<dbReference type="InterPro" id="IPR037185">
    <property type="entry name" value="EmrE-like"/>
</dbReference>
<evidence type="ECO:0000259" key="7">
    <source>
        <dbReference type="Pfam" id="PF00892"/>
    </source>
</evidence>
<dbReference type="GO" id="GO:0005886">
    <property type="term" value="C:plasma membrane"/>
    <property type="evidence" value="ECO:0007669"/>
    <property type="project" value="UniProtKB-SubCell"/>
</dbReference>
<feature type="transmembrane region" description="Helical" evidence="6">
    <location>
        <begin position="144"/>
        <end position="162"/>
    </location>
</feature>
<feature type="transmembrane region" description="Helical" evidence="6">
    <location>
        <begin position="174"/>
        <end position="192"/>
    </location>
</feature>
<sequence length="330" mass="35709">MVPAAGCERHRKDIEVNPPKHSPKALLAEGVLLLVAIVWGINPPVIKIGLQYLPPQPYNLGRLVVASIVSLIALWLSGTYRRPTRADLWTLARISALGFFVFQICISEGLLRTTAGNASFIMCLMPVGVLLLNKLYGLETITRAVLLGIACSISGVTMIVVGTGKELSLAGPHLIGTALVFLSQFGYAYYTVFSKELLNRYSTYQVTAGLMLFTTALLFAATLPDALAVRWLEVPAVAWGSILFSGILALCLCNFLWIWGTGILGTSRVAIFNNISPIFAVITAYFLLGETFGLLQTVGALFIFAGVYITRNRNRFEPAKPAPASSGQQP</sequence>
<protein>
    <submittedName>
        <fullName evidence="8">Permease of the drug/metabolite transporter (DMT) superfamily</fullName>
    </submittedName>
</protein>
<feature type="transmembrane region" description="Helical" evidence="6">
    <location>
        <begin position="204"/>
        <end position="224"/>
    </location>
</feature>
<feature type="transmembrane region" description="Helical" evidence="6">
    <location>
        <begin position="26"/>
        <end position="46"/>
    </location>
</feature>
<organism evidence="8 9">
    <name type="scientific">Propionivibrio dicarboxylicus</name>
    <dbReference type="NCBI Taxonomy" id="83767"/>
    <lineage>
        <taxon>Bacteria</taxon>
        <taxon>Pseudomonadati</taxon>
        <taxon>Pseudomonadota</taxon>
        <taxon>Betaproteobacteria</taxon>
        <taxon>Rhodocyclales</taxon>
        <taxon>Rhodocyclaceae</taxon>
        <taxon>Propionivibrio</taxon>
    </lineage>
</organism>
<keyword evidence="9" id="KW-1185">Reference proteome</keyword>
<feature type="domain" description="EamA" evidence="7">
    <location>
        <begin position="31"/>
        <end position="160"/>
    </location>
</feature>
<gene>
    <name evidence="8" type="ORF">SAMN05660652_04026</name>
</gene>
<feature type="transmembrane region" description="Helical" evidence="6">
    <location>
        <begin position="115"/>
        <end position="132"/>
    </location>
</feature>
<keyword evidence="3 6" id="KW-0812">Transmembrane</keyword>
<evidence type="ECO:0000313" key="8">
    <source>
        <dbReference type="EMBL" id="SDI77856.1"/>
    </source>
</evidence>
<feature type="domain" description="EamA" evidence="7">
    <location>
        <begin position="175"/>
        <end position="310"/>
    </location>
</feature>
<feature type="transmembrane region" description="Helical" evidence="6">
    <location>
        <begin position="294"/>
        <end position="310"/>
    </location>
</feature>
<evidence type="ECO:0000313" key="9">
    <source>
        <dbReference type="Proteomes" id="UP000198607"/>
    </source>
</evidence>
<evidence type="ECO:0000256" key="6">
    <source>
        <dbReference type="SAM" id="Phobius"/>
    </source>
</evidence>
<keyword evidence="4 6" id="KW-1133">Transmembrane helix</keyword>
<dbReference type="SUPFAM" id="SSF103481">
    <property type="entry name" value="Multidrug resistance efflux transporter EmrE"/>
    <property type="match status" value="2"/>
</dbReference>
<dbReference type="PANTHER" id="PTHR32322:SF18">
    <property type="entry name" value="S-ADENOSYLMETHIONINE_S-ADENOSYLHOMOCYSTEINE TRANSPORTER"/>
    <property type="match status" value="1"/>
</dbReference>
<dbReference type="AlphaFoldDB" id="A0A1G8NCP4"/>
<keyword evidence="2" id="KW-1003">Cell membrane</keyword>
<feature type="transmembrane region" description="Helical" evidence="6">
    <location>
        <begin position="58"/>
        <end position="76"/>
    </location>
</feature>
<proteinExistence type="predicted"/>
<dbReference type="PANTHER" id="PTHR32322">
    <property type="entry name" value="INNER MEMBRANE TRANSPORTER"/>
    <property type="match status" value="1"/>
</dbReference>
<evidence type="ECO:0000256" key="2">
    <source>
        <dbReference type="ARBA" id="ARBA00022475"/>
    </source>
</evidence>
<dbReference type="EMBL" id="FNCY01000029">
    <property type="protein sequence ID" value="SDI77856.1"/>
    <property type="molecule type" value="Genomic_DNA"/>
</dbReference>
<evidence type="ECO:0000256" key="4">
    <source>
        <dbReference type="ARBA" id="ARBA00022989"/>
    </source>
</evidence>
<reference evidence="8 9" key="1">
    <citation type="submission" date="2016-10" db="EMBL/GenBank/DDBJ databases">
        <authorList>
            <person name="de Groot N.N."/>
        </authorList>
    </citation>
    <scope>NUCLEOTIDE SEQUENCE [LARGE SCALE GENOMIC DNA]</scope>
    <source>
        <strain evidence="8 9">DSM 5885</strain>
    </source>
</reference>
<comment type="subcellular location">
    <subcellularLocation>
        <location evidence="1">Cell membrane</location>
        <topology evidence="1">Multi-pass membrane protein</topology>
    </subcellularLocation>
</comment>
<dbReference type="Proteomes" id="UP000198607">
    <property type="component" value="Unassembled WGS sequence"/>
</dbReference>
<dbReference type="InterPro" id="IPR050638">
    <property type="entry name" value="AA-Vitamin_Transporters"/>
</dbReference>
<evidence type="ECO:0000256" key="1">
    <source>
        <dbReference type="ARBA" id="ARBA00004651"/>
    </source>
</evidence>
<name>A0A1G8NCP4_9RHOO</name>
<evidence type="ECO:0000256" key="5">
    <source>
        <dbReference type="ARBA" id="ARBA00023136"/>
    </source>
</evidence>